<dbReference type="PROSITE" id="PS50805">
    <property type="entry name" value="KRAB"/>
    <property type="match status" value="1"/>
</dbReference>
<dbReference type="InterPro" id="IPR001909">
    <property type="entry name" value="KRAB"/>
</dbReference>
<gene>
    <name evidence="2" type="ORF">P7K49_005276</name>
</gene>
<dbReference type="PANTHER" id="PTHR23232">
    <property type="entry name" value="KRAB DOMAIN C2H2 ZINC FINGER"/>
    <property type="match status" value="1"/>
</dbReference>
<reference evidence="2 3" key="1">
    <citation type="submission" date="2023-05" db="EMBL/GenBank/DDBJ databases">
        <title>B98-5 Cell Line De Novo Hybrid Assembly: An Optical Mapping Approach.</title>
        <authorList>
            <person name="Kananen K."/>
            <person name="Auerbach J.A."/>
            <person name="Kautto E."/>
            <person name="Blachly J.S."/>
        </authorList>
    </citation>
    <scope>NUCLEOTIDE SEQUENCE [LARGE SCALE GENOMIC DNA]</scope>
    <source>
        <strain evidence="2">B95-8</strain>
        <tissue evidence="2">Cell line</tissue>
    </source>
</reference>
<name>A0ABQ9WBG3_SAGOE</name>
<comment type="caution">
    <text evidence="2">The sequence shown here is derived from an EMBL/GenBank/DDBJ whole genome shotgun (WGS) entry which is preliminary data.</text>
</comment>
<accession>A0ABQ9WBG3</accession>
<organism evidence="2 3">
    <name type="scientific">Saguinus oedipus</name>
    <name type="common">Cotton-top tamarin</name>
    <name type="synonym">Oedipomidas oedipus</name>
    <dbReference type="NCBI Taxonomy" id="9490"/>
    <lineage>
        <taxon>Eukaryota</taxon>
        <taxon>Metazoa</taxon>
        <taxon>Chordata</taxon>
        <taxon>Craniata</taxon>
        <taxon>Vertebrata</taxon>
        <taxon>Euteleostomi</taxon>
        <taxon>Mammalia</taxon>
        <taxon>Eutheria</taxon>
        <taxon>Euarchontoglires</taxon>
        <taxon>Primates</taxon>
        <taxon>Haplorrhini</taxon>
        <taxon>Platyrrhini</taxon>
        <taxon>Cebidae</taxon>
        <taxon>Callitrichinae</taxon>
        <taxon>Saguinus</taxon>
    </lineage>
</organism>
<evidence type="ECO:0000313" key="3">
    <source>
        <dbReference type="Proteomes" id="UP001266305"/>
    </source>
</evidence>
<dbReference type="InterPro" id="IPR036051">
    <property type="entry name" value="KRAB_dom_sf"/>
</dbReference>
<proteinExistence type="predicted"/>
<dbReference type="InterPro" id="IPR050169">
    <property type="entry name" value="Krueppel_C2H2_ZnF"/>
</dbReference>
<feature type="domain" description="KRAB" evidence="1">
    <location>
        <begin position="14"/>
        <end position="59"/>
    </location>
</feature>
<evidence type="ECO:0000313" key="2">
    <source>
        <dbReference type="EMBL" id="KAK2118389.1"/>
    </source>
</evidence>
<dbReference type="PANTHER" id="PTHR23232:SF163">
    <property type="entry name" value="ZINC FINGER PROTEIN 589"/>
    <property type="match status" value="1"/>
</dbReference>
<protein>
    <recommendedName>
        <fullName evidence="1">KRAB domain-containing protein</fullName>
    </recommendedName>
</protein>
<dbReference type="SUPFAM" id="SSF109640">
    <property type="entry name" value="KRAB domain (Kruppel-associated box)"/>
    <property type="match status" value="1"/>
</dbReference>
<dbReference type="SMART" id="SM00349">
    <property type="entry name" value="KRAB"/>
    <property type="match status" value="1"/>
</dbReference>
<sequence length="59" mass="6788">MARRLLPAQVQESVTFRDVAVFFSPDEWLHLDSAQRALYREVMLENYSSLVSLGKELSS</sequence>
<dbReference type="Pfam" id="PF01352">
    <property type="entry name" value="KRAB"/>
    <property type="match status" value="1"/>
</dbReference>
<dbReference type="EMBL" id="JASSZA010000002">
    <property type="protein sequence ID" value="KAK2118389.1"/>
    <property type="molecule type" value="Genomic_DNA"/>
</dbReference>
<dbReference type="Proteomes" id="UP001266305">
    <property type="component" value="Unassembled WGS sequence"/>
</dbReference>
<evidence type="ECO:0000259" key="1">
    <source>
        <dbReference type="PROSITE" id="PS50805"/>
    </source>
</evidence>
<keyword evidence="3" id="KW-1185">Reference proteome</keyword>
<dbReference type="CDD" id="cd07765">
    <property type="entry name" value="KRAB_A-box"/>
    <property type="match status" value="1"/>
</dbReference>
<dbReference type="Gene3D" id="6.10.140.140">
    <property type="match status" value="1"/>
</dbReference>